<dbReference type="OrthoDB" id="7860232at2"/>
<dbReference type="STRING" id="670154.SAMN04488002_3295"/>
<dbReference type="AlphaFoldDB" id="A0A1I6HR93"/>
<dbReference type="RefSeq" id="WP_090218973.1">
    <property type="nucleotide sequence ID" value="NZ_FOYO01000001.1"/>
</dbReference>
<gene>
    <name evidence="2" type="ORF">SAMN04488002_3295</name>
</gene>
<sequence>MSKSKEVKSVGPPEPDEITDDTPLDKVGELATKPNRLNLDRETVIGIFGKENDLGALLRLPTGDIVRIKTGDTALGGVVKAIGDNSVIILAEGRTRRLRLKKR</sequence>
<organism evidence="2 3">
    <name type="scientific">Litoreibacter janthinus</name>
    <dbReference type="NCBI Taxonomy" id="670154"/>
    <lineage>
        <taxon>Bacteria</taxon>
        <taxon>Pseudomonadati</taxon>
        <taxon>Pseudomonadota</taxon>
        <taxon>Alphaproteobacteria</taxon>
        <taxon>Rhodobacterales</taxon>
        <taxon>Roseobacteraceae</taxon>
        <taxon>Litoreibacter</taxon>
    </lineage>
</organism>
<feature type="region of interest" description="Disordered" evidence="1">
    <location>
        <begin position="1"/>
        <end position="29"/>
    </location>
</feature>
<evidence type="ECO:0000256" key="1">
    <source>
        <dbReference type="SAM" id="MobiDB-lite"/>
    </source>
</evidence>
<accession>A0A1I6HR93</accession>
<dbReference type="Proteomes" id="UP000199658">
    <property type="component" value="Unassembled WGS sequence"/>
</dbReference>
<evidence type="ECO:0000313" key="3">
    <source>
        <dbReference type="Proteomes" id="UP000199658"/>
    </source>
</evidence>
<proteinExistence type="predicted"/>
<keyword evidence="3" id="KW-1185">Reference proteome</keyword>
<name>A0A1I6HR93_9RHOB</name>
<reference evidence="3" key="1">
    <citation type="submission" date="2016-10" db="EMBL/GenBank/DDBJ databases">
        <authorList>
            <person name="Varghese N."/>
            <person name="Submissions S."/>
        </authorList>
    </citation>
    <scope>NUCLEOTIDE SEQUENCE [LARGE SCALE GENOMIC DNA]</scope>
    <source>
        <strain evidence="3">DSM 26921</strain>
    </source>
</reference>
<dbReference type="EMBL" id="FOYO01000001">
    <property type="protein sequence ID" value="SFR56982.1"/>
    <property type="molecule type" value="Genomic_DNA"/>
</dbReference>
<evidence type="ECO:0000313" key="2">
    <source>
        <dbReference type="EMBL" id="SFR56982.1"/>
    </source>
</evidence>
<protein>
    <submittedName>
        <fullName evidence="2">Uncharacterized protein</fullName>
    </submittedName>
</protein>